<evidence type="ECO:0000313" key="2">
    <source>
        <dbReference type="EMBL" id="NDU41995.1"/>
    </source>
</evidence>
<feature type="transmembrane region" description="Helical" evidence="1">
    <location>
        <begin position="12"/>
        <end position="34"/>
    </location>
</feature>
<gene>
    <name evidence="2" type="ORF">GL267_04840</name>
</gene>
<keyword evidence="1" id="KW-0812">Transmembrane</keyword>
<keyword evidence="1" id="KW-0472">Membrane</keyword>
<dbReference type="AlphaFoldDB" id="A0A845U958"/>
<protein>
    <submittedName>
        <fullName evidence="2">Uncharacterized protein</fullName>
    </submittedName>
</protein>
<evidence type="ECO:0000256" key="1">
    <source>
        <dbReference type="SAM" id="Phobius"/>
    </source>
</evidence>
<comment type="caution">
    <text evidence="2">The sequence shown here is derived from an EMBL/GenBank/DDBJ whole genome shotgun (WGS) entry which is preliminary data.</text>
</comment>
<feature type="transmembrane region" description="Helical" evidence="1">
    <location>
        <begin position="40"/>
        <end position="62"/>
    </location>
</feature>
<organism evidence="2">
    <name type="scientific">Acidithiobacillus ferrianus</name>
    <dbReference type="NCBI Taxonomy" id="2678518"/>
    <lineage>
        <taxon>Bacteria</taxon>
        <taxon>Pseudomonadati</taxon>
        <taxon>Pseudomonadota</taxon>
        <taxon>Acidithiobacillia</taxon>
        <taxon>Acidithiobacillales</taxon>
        <taxon>Acidithiobacillaceae</taxon>
        <taxon>Acidithiobacillus</taxon>
    </lineage>
</organism>
<accession>A0A845U958</accession>
<keyword evidence="1" id="KW-1133">Transmembrane helix</keyword>
<proteinExistence type="predicted"/>
<reference evidence="2" key="1">
    <citation type="submission" date="2019-11" db="EMBL/GenBank/DDBJ databases">
        <title>Acidithiobacillus ferrianus sp. nov.: a facultatively anaerobic and extremely acidophilic chemolithoautotroph.</title>
        <authorList>
            <person name="Norris P.R."/>
            <person name="Falagan C."/>
            <person name="Moya-Beltran A."/>
            <person name="Castro M."/>
            <person name="Quatrini R."/>
            <person name="Johnson D.B."/>
        </authorList>
    </citation>
    <scope>NUCLEOTIDE SEQUENCE [LARGE SCALE GENOMIC DNA]</scope>
    <source>
        <strain evidence="2">MG</strain>
    </source>
</reference>
<name>A0A845U958_9PROT</name>
<dbReference type="EMBL" id="WNJL01000022">
    <property type="protein sequence ID" value="NDU41995.1"/>
    <property type="molecule type" value="Genomic_DNA"/>
</dbReference>
<sequence>MSNNTGKVMNYLLIFSITPIVALIVYISLLMFGINIGVIYILYMVLLILFIKLILAGVLAGVSKLTGYPLLMER</sequence>
<dbReference type="RefSeq" id="WP_163097068.1">
    <property type="nucleotide sequence ID" value="NZ_CP127523.1"/>
</dbReference>